<evidence type="ECO:0000256" key="2">
    <source>
        <dbReference type="ARBA" id="ARBA00023125"/>
    </source>
</evidence>
<dbReference type="Proteomes" id="UP001183202">
    <property type="component" value="Unassembled WGS sequence"/>
</dbReference>
<gene>
    <name evidence="7" type="ORF">RM445_10505</name>
</gene>
<dbReference type="InterPro" id="IPR050707">
    <property type="entry name" value="HTH_MetabolicPath_Reg"/>
</dbReference>
<proteinExistence type="predicted"/>
<dbReference type="RefSeq" id="WP_311555981.1">
    <property type="nucleotide sequence ID" value="NZ_JAVREJ010000005.1"/>
</dbReference>
<protein>
    <submittedName>
        <fullName evidence="7">IclR family transcriptional regulator</fullName>
    </submittedName>
</protein>
<evidence type="ECO:0000259" key="6">
    <source>
        <dbReference type="PROSITE" id="PS51078"/>
    </source>
</evidence>
<feature type="domain" description="HTH iclR-type" evidence="5">
    <location>
        <begin position="23"/>
        <end position="84"/>
    </location>
</feature>
<accession>A0ABU2N7P2</accession>
<dbReference type="Gene3D" id="3.30.450.40">
    <property type="match status" value="1"/>
</dbReference>
<dbReference type="PROSITE" id="PS51077">
    <property type="entry name" value="HTH_ICLR"/>
    <property type="match status" value="1"/>
</dbReference>
<name>A0ABU2N7P2_9PSEU</name>
<dbReference type="SUPFAM" id="SSF46785">
    <property type="entry name" value="Winged helix' DNA-binding domain"/>
    <property type="match status" value="1"/>
</dbReference>
<feature type="domain" description="IclR-ED" evidence="6">
    <location>
        <begin position="85"/>
        <end position="264"/>
    </location>
</feature>
<dbReference type="Pfam" id="PF09339">
    <property type="entry name" value="HTH_IclR"/>
    <property type="match status" value="1"/>
</dbReference>
<dbReference type="SUPFAM" id="SSF55781">
    <property type="entry name" value="GAF domain-like"/>
    <property type="match status" value="1"/>
</dbReference>
<organism evidence="7 8">
    <name type="scientific">Pseudonocardia charpentierae</name>
    <dbReference type="NCBI Taxonomy" id="3075545"/>
    <lineage>
        <taxon>Bacteria</taxon>
        <taxon>Bacillati</taxon>
        <taxon>Actinomycetota</taxon>
        <taxon>Actinomycetes</taxon>
        <taxon>Pseudonocardiales</taxon>
        <taxon>Pseudonocardiaceae</taxon>
        <taxon>Pseudonocardia</taxon>
    </lineage>
</organism>
<evidence type="ECO:0000256" key="3">
    <source>
        <dbReference type="ARBA" id="ARBA00023163"/>
    </source>
</evidence>
<evidence type="ECO:0000256" key="1">
    <source>
        <dbReference type="ARBA" id="ARBA00023015"/>
    </source>
</evidence>
<comment type="caution">
    <text evidence="7">The sequence shown here is derived from an EMBL/GenBank/DDBJ whole genome shotgun (WGS) entry which is preliminary data.</text>
</comment>
<keyword evidence="8" id="KW-1185">Reference proteome</keyword>
<dbReference type="InterPro" id="IPR036388">
    <property type="entry name" value="WH-like_DNA-bd_sf"/>
</dbReference>
<feature type="region of interest" description="Disordered" evidence="4">
    <location>
        <begin position="1"/>
        <end position="20"/>
    </location>
</feature>
<dbReference type="Gene3D" id="1.10.10.10">
    <property type="entry name" value="Winged helix-like DNA-binding domain superfamily/Winged helix DNA-binding domain"/>
    <property type="match status" value="1"/>
</dbReference>
<evidence type="ECO:0000259" key="5">
    <source>
        <dbReference type="PROSITE" id="PS51077"/>
    </source>
</evidence>
<dbReference type="PANTHER" id="PTHR30136:SF24">
    <property type="entry name" value="HTH-TYPE TRANSCRIPTIONAL REPRESSOR ALLR"/>
    <property type="match status" value="1"/>
</dbReference>
<evidence type="ECO:0000313" key="7">
    <source>
        <dbReference type="EMBL" id="MDT0349953.1"/>
    </source>
</evidence>
<dbReference type="InterPro" id="IPR036390">
    <property type="entry name" value="WH_DNA-bd_sf"/>
</dbReference>
<dbReference type="InterPro" id="IPR005471">
    <property type="entry name" value="Tscrpt_reg_IclR_N"/>
</dbReference>
<evidence type="ECO:0000313" key="8">
    <source>
        <dbReference type="Proteomes" id="UP001183202"/>
    </source>
</evidence>
<dbReference type="EMBL" id="JAVREJ010000005">
    <property type="protein sequence ID" value="MDT0349953.1"/>
    <property type="molecule type" value="Genomic_DNA"/>
</dbReference>
<dbReference type="InterPro" id="IPR014757">
    <property type="entry name" value="Tscrpt_reg_IclR_C"/>
</dbReference>
<sequence length="278" mass="29696">MTVPAVEKGPVHDGVAGSTDPGRSVLGRALAVLDTFSTERAERTLGAIAREAGLPSATAHRMVAELVAWGALERVGRGRYRIGLRLWQLGSLAPEARTLRDVALAFLHDLLEVTHEVAHLVVRDGDKALYLERLMARPEVHVRSRVARRLPLYATGPGKILLAHAPDDVVRQVLAGPLPRLARNTIVDRDLLDAALVAIRESGYCISREETTDGASSVAAPVRGPNGDVVAAISVVVPADRRDLASLVPAVRVAAAGISRGLRPRAHRSTRLQKGSTP</sequence>
<evidence type="ECO:0000256" key="4">
    <source>
        <dbReference type="SAM" id="MobiDB-lite"/>
    </source>
</evidence>
<keyword evidence="2" id="KW-0238">DNA-binding</keyword>
<reference evidence="8" key="1">
    <citation type="submission" date="2023-07" db="EMBL/GenBank/DDBJ databases">
        <title>30 novel species of actinomycetes from the DSMZ collection.</title>
        <authorList>
            <person name="Nouioui I."/>
        </authorList>
    </citation>
    <scope>NUCLEOTIDE SEQUENCE [LARGE SCALE GENOMIC DNA]</scope>
    <source>
        <strain evidence="8">DSM 45834</strain>
    </source>
</reference>
<dbReference type="Pfam" id="PF01614">
    <property type="entry name" value="IclR_C"/>
    <property type="match status" value="1"/>
</dbReference>
<dbReference type="PANTHER" id="PTHR30136">
    <property type="entry name" value="HELIX-TURN-HELIX TRANSCRIPTIONAL REGULATOR, ICLR FAMILY"/>
    <property type="match status" value="1"/>
</dbReference>
<dbReference type="SMART" id="SM00346">
    <property type="entry name" value="HTH_ICLR"/>
    <property type="match status" value="1"/>
</dbReference>
<keyword evidence="3" id="KW-0804">Transcription</keyword>
<dbReference type="PROSITE" id="PS51078">
    <property type="entry name" value="ICLR_ED"/>
    <property type="match status" value="1"/>
</dbReference>
<dbReference type="InterPro" id="IPR029016">
    <property type="entry name" value="GAF-like_dom_sf"/>
</dbReference>
<keyword evidence="1" id="KW-0805">Transcription regulation</keyword>